<feature type="transmembrane region" description="Helical" evidence="6">
    <location>
        <begin position="190"/>
        <end position="211"/>
    </location>
</feature>
<dbReference type="SUPFAM" id="SSF103481">
    <property type="entry name" value="Multidrug resistance efflux transporter EmrE"/>
    <property type="match status" value="2"/>
</dbReference>
<feature type="transmembrane region" description="Helical" evidence="6">
    <location>
        <begin position="33"/>
        <end position="53"/>
    </location>
</feature>
<keyword evidence="9" id="KW-1185">Reference proteome</keyword>
<dbReference type="InterPro" id="IPR000620">
    <property type="entry name" value="EamA_dom"/>
</dbReference>
<evidence type="ECO:0000313" key="8">
    <source>
        <dbReference type="EMBL" id="UVW33924.1"/>
    </source>
</evidence>
<reference evidence="8" key="1">
    <citation type="submission" date="2022-08" db="EMBL/GenBank/DDBJ databases">
        <title>Catabolic pathway analysis in culturable SAR92 clade bacteria reveals their overlooked roles in DMSP degradation in coastal seas.</title>
        <authorList>
            <person name="He X."/>
            <person name="Zhang X."/>
            <person name="Zhang Y."/>
        </authorList>
    </citation>
    <scope>NUCLEOTIDE SEQUENCE</scope>
    <source>
        <strain evidence="8">H455</strain>
    </source>
</reference>
<evidence type="ECO:0000313" key="9">
    <source>
        <dbReference type="Proteomes" id="UP001059934"/>
    </source>
</evidence>
<protein>
    <submittedName>
        <fullName evidence="8">EamA family transporter</fullName>
    </submittedName>
</protein>
<evidence type="ECO:0000256" key="1">
    <source>
        <dbReference type="ARBA" id="ARBA00004141"/>
    </source>
</evidence>
<evidence type="ECO:0000256" key="3">
    <source>
        <dbReference type="ARBA" id="ARBA00022692"/>
    </source>
</evidence>
<dbReference type="EMBL" id="CP103416">
    <property type="protein sequence ID" value="UVW33924.1"/>
    <property type="molecule type" value="Genomic_DNA"/>
</dbReference>
<evidence type="ECO:0000256" key="5">
    <source>
        <dbReference type="ARBA" id="ARBA00023136"/>
    </source>
</evidence>
<comment type="similarity">
    <text evidence="2">Belongs to the EamA transporter family.</text>
</comment>
<gene>
    <name evidence="8" type="ORF">NYF23_07700</name>
</gene>
<proteinExistence type="inferred from homology"/>
<feature type="transmembrane region" description="Helical" evidence="6">
    <location>
        <begin position="159"/>
        <end position="178"/>
    </location>
</feature>
<feature type="transmembrane region" description="Helical" evidence="6">
    <location>
        <begin position="278"/>
        <end position="296"/>
    </location>
</feature>
<feature type="transmembrane region" description="Helical" evidence="6">
    <location>
        <begin position="65"/>
        <end position="83"/>
    </location>
</feature>
<dbReference type="Pfam" id="PF00892">
    <property type="entry name" value="EamA"/>
    <property type="match status" value="2"/>
</dbReference>
<accession>A0ABY5TJD3</accession>
<organism evidence="8 9">
    <name type="scientific">SAR92 clade bacterium H455</name>
    <dbReference type="NCBI Taxonomy" id="2974818"/>
    <lineage>
        <taxon>Bacteria</taxon>
        <taxon>Pseudomonadati</taxon>
        <taxon>Pseudomonadota</taxon>
        <taxon>Gammaproteobacteria</taxon>
        <taxon>Cellvibrionales</taxon>
        <taxon>Porticoccaceae</taxon>
        <taxon>SAR92 clade</taxon>
    </lineage>
</organism>
<feature type="transmembrane region" description="Helical" evidence="6">
    <location>
        <begin position="7"/>
        <end position="27"/>
    </location>
</feature>
<feature type="transmembrane region" description="Helical" evidence="6">
    <location>
        <begin position="254"/>
        <end position="272"/>
    </location>
</feature>
<keyword evidence="5 6" id="KW-0472">Membrane</keyword>
<dbReference type="PANTHER" id="PTHR32322">
    <property type="entry name" value="INNER MEMBRANE TRANSPORTER"/>
    <property type="match status" value="1"/>
</dbReference>
<keyword evidence="3 6" id="KW-0812">Transmembrane</keyword>
<feature type="transmembrane region" description="Helical" evidence="6">
    <location>
        <begin position="89"/>
        <end position="108"/>
    </location>
</feature>
<keyword evidence="4 6" id="KW-1133">Transmembrane helix</keyword>
<evidence type="ECO:0000256" key="6">
    <source>
        <dbReference type="SAM" id="Phobius"/>
    </source>
</evidence>
<feature type="domain" description="EamA" evidence="7">
    <location>
        <begin position="9"/>
        <end position="137"/>
    </location>
</feature>
<dbReference type="InterPro" id="IPR050638">
    <property type="entry name" value="AA-Vitamin_Transporters"/>
</dbReference>
<name>A0ABY5TJD3_9GAMM</name>
<feature type="domain" description="EamA" evidence="7">
    <location>
        <begin position="160"/>
        <end position="296"/>
    </location>
</feature>
<sequence>MSPLNSGLYLATILIWGSTWLAITYQLGEVDPLVSVIYRMALASGLLFVWCWLRQIPLGLSLRDHRFMAAQGCFLFGLNYWTIYWSEVYLPSGLVAVIFSLLVFFNIINGRIFLKHPVTLPTVVGGLVGLTGICMLFYPEFALLSGADSNPDSNPNDPLFGFGLAFVAVVFASLGNIVATRNGNTGISVWAINAWSIFYGTAILTLIALVTGAEFSYGSTLEYSLSLIYLSVFGTILAFGAYLKLLINIGPSRAGYTSLIIPFVAIILSTLFEDYQWTLLAAAGFVLVALGNYMVLKRR</sequence>
<evidence type="ECO:0000259" key="7">
    <source>
        <dbReference type="Pfam" id="PF00892"/>
    </source>
</evidence>
<dbReference type="InterPro" id="IPR037185">
    <property type="entry name" value="EmrE-like"/>
</dbReference>
<dbReference type="Proteomes" id="UP001059934">
    <property type="component" value="Chromosome"/>
</dbReference>
<feature type="transmembrane region" description="Helical" evidence="6">
    <location>
        <begin position="120"/>
        <end position="139"/>
    </location>
</feature>
<dbReference type="PANTHER" id="PTHR32322:SF2">
    <property type="entry name" value="EAMA DOMAIN-CONTAINING PROTEIN"/>
    <property type="match status" value="1"/>
</dbReference>
<evidence type="ECO:0000256" key="2">
    <source>
        <dbReference type="ARBA" id="ARBA00007362"/>
    </source>
</evidence>
<evidence type="ECO:0000256" key="4">
    <source>
        <dbReference type="ARBA" id="ARBA00022989"/>
    </source>
</evidence>
<feature type="transmembrane region" description="Helical" evidence="6">
    <location>
        <begin position="223"/>
        <end position="242"/>
    </location>
</feature>
<comment type="subcellular location">
    <subcellularLocation>
        <location evidence="1">Membrane</location>
        <topology evidence="1">Multi-pass membrane protein</topology>
    </subcellularLocation>
</comment>